<dbReference type="NCBIfam" id="NF047637">
    <property type="entry name" value="lipo_CC0125"/>
    <property type="match status" value="1"/>
</dbReference>
<dbReference type="EMBL" id="JAASQP010000001">
    <property type="protein sequence ID" value="NIJ22532.1"/>
    <property type="molecule type" value="Genomic_DNA"/>
</dbReference>
<gene>
    <name evidence="1" type="ORF">FHT01_000074</name>
</gene>
<sequence length="208" mass="23467">MLRMSPDRSPAAGRSRPVRAAILASVLVGSAVLAACATPTPYQPAVGQGFSRAGYWDEQIERDRFRVSFAGNSLTARETVERYLLFRAAQLTLEQGADHFVLVDRDTERKSRTYVNQPFGPGFGYGGFGGWSPYWRYHNPRWGWRGWNPYWGDPFFGNQIDVRQIDRYEAAAEIVIGRGPKPVDNVRAFDARDVIDKLGPSVRMPEPR</sequence>
<accession>A0ABX0U161</accession>
<dbReference type="RefSeq" id="WP_243846590.1">
    <property type="nucleotide sequence ID" value="NZ_BAAAEV010000001.1"/>
</dbReference>
<keyword evidence="2" id="KW-1185">Reference proteome</keyword>
<evidence type="ECO:0000313" key="2">
    <source>
        <dbReference type="Proteomes" id="UP000788153"/>
    </source>
</evidence>
<dbReference type="Proteomes" id="UP000788153">
    <property type="component" value="Unassembled WGS sequence"/>
</dbReference>
<evidence type="ECO:0000313" key="1">
    <source>
        <dbReference type="EMBL" id="NIJ22532.1"/>
    </source>
</evidence>
<evidence type="ECO:0008006" key="3">
    <source>
        <dbReference type="Google" id="ProtNLM"/>
    </source>
</evidence>
<proteinExistence type="predicted"/>
<reference evidence="1 2" key="1">
    <citation type="submission" date="2020-03" db="EMBL/GenBank/DDBJ databases">
        <title>Genomic Encyclopedia of Type Strains, Phase IV (KMG-IV): sequencing the most valuable type-strain genomes for metagenomic binning, comparative biology and taxonomic classification.</title>
        <authorList>
            <person name="Goeker M."/>
        </authorList>
    </citation>
    <scope>NUCLEOTIDE SEQUENCE [LARGE SCALE GENOMIC DNA]</scope>
    <source>
        <strain evidence="1 2">DSM 22753</strain>
    </source>
</reference>
<name>A0ABX0U161_9SPHN</name>
<comment type="caution">
    <text evidence="1">The sequence shown here is derived from an EMBL/GenBank/DDBJ whole genome shotgun (WGS) entry which is preliminary data.</text>
</comment>
<protein>
    <recommendedName>
        <fullName evidence="3">DUF4136 domain-containing protein</fullName>
    </recommendedName>
</protein>
<organism evidence="1 2">
    <name type="scientific">Sphingomonas japonica</name>
    <dbReference type="NCBI Taxonomy" id="511662"/>
    <lineage>
        <taxon>Bacteria</taxon>
        <taxon>Pseudomonadati</taxon>
        <taxon>Pseudomonadota</taxon>
        <taxon>Alphaproteobacteria</taxon>
        <taxon>Sphingomonadales</taxon>
        <taxon>Sphingomonadaceae</taxon>
        <taxon>Sphingomonas</taxon>
    </lineage>
</organism>